<gene>
    <name evidence="2" type="ORF">SAMN04488005_1950</name>
</gene>
<dbReference type="OrthoDB" id="7875306at2"/>
<evidence type="ECO:0000313" key="3">
    <source>
        <dbReference type="Proteomes" id="UP000199478"/>
    </source>
</evidence>
<evidence type="ECO:0000313" key="2">
    <source>
        <dbReference type="EMBL" id="SFR43772.1"/>
    </source>
</evidence>
<dbReference type="AlphaFoldDB" id="A0A1I6GNF9"/>
<accession>A0A1I6GNF9</accession>
<evidence type="ECO:0008006" key="4">
    <source>
        <dbReference type="Google" id="ProtNLM"/>
    </source>
</evidence>
<feature type="signal peptide" evidence="1">
    <location>
        <begin position="1"/>
        <end position="27"/>
    </location>
</feature>
<keyword evidence="1" id="KW-0732">Signal</keyword>
<protein>
    <recommendedName>
        <fullName evidence="4">DUF4148 domain-containing protein</fullName>
    </recommendedName>
</protein>
<sequence>MTAVSRKSAPLLVAVSIAGLLPTASLADHSTTTTTSHAVAANGFNWLANGSNVEREHALAIARERQQLAAAQMGDGSWICSPAGFGQKSYCVSN</sequence>
<dbReference type="RefSeq" id="WP_090199397.1">
    <property type="nucleotide sequence ID" value="NZ_FOYP01000001.1"/>
</dbReference>
<dbReference type="Proteomes" id="UP000199478">
    <property type="component" value="Unassembled WGS sequence"/>
</dbReference>
<reference evidence="3" key="1">
    <citation type="submission" date="2016-10" db="EMBL/GenBank/DDBJ databases">
        <authorList>
            <person name="Varghese N."/>
            <person name="Submissions S."/>
        </authorList>
    </citation>
    <scope>NUCLEOTIDE SEQUENCE [LARGE SCALE GENOMIC DNA]</scope>
    <source>
        <strain evidence="3">DSM 26879</strain>
    </source>
</reference>
<dbReference type="EMBL" id="FOYP01000001">
    <property type="protein sequence ID" value="SFR43772.1"/>
    <property type="molecule type" value="Genomic_DNA"/>
</dbReference>
<dbReference type="STRING" id="390270.SAMN04488005_1950"/>
<name>A0A1I6GNF9_9RHOB</name>
<feature type="chain" id="PRO_5011505119" description="DUF4148 domain-containing protein" evidence="1">
    <location>
        <begin position="28"/>
        <end position="94"/>
    </location>
</feature>
<keyword evidence="3" id="KW-1185">Reference proteome</keyword>
<evidence type="ECO:0000256" key="1">
    <source>
        <dbReference type="SAM" id="SignalP"/>
    </source>
</evidence>
<organism evidence="2 3">
    <name type="scientific">Yoonia tamlensis</name>
    <dbReference type="NCBI Taxonomy" id="390270"/>
    <lineage>
        <taxon>Bacteria</taxon>
        <taxon>Pseudomonadati</taxon>
        <taxon>Pseudomonadota</taxon>
        <taxon>Alphaproteobacteria</taxon>
        <taxon>Rhodobacterales</taxon>
        <taxon>Paracoccaceae</taxon>
        <taxon>Yoonia</taxon>
    </lineage>
</organism>
<proteinExistence type="predicted"/>